<dbReference type="SUPFAM" id="SSF48371">
    <property type="entry name" value="ARM repeat"/>
    <property type="match status" value="1"/>
</dbReference>
<keyword evidence="2" id="KW-1185">Reference proteome</keyword>
<accession>A2FQI5</accession>
<organism evidence="1 2">
    <name type="scientific">Trichomonas vaginalis (strain ATCC PRA-98 / G3)</name>
    <dbReference type="NCBI Taxonomy" id="412133"/>
    <lineage>
        <taxon>Eukaryota</taxon>
        <taxon>Metamonada</taxon>
        <taxon>Parabasalia</taxon>
        <taxon>Trichomonadida</taxon>
        <taxon>Trichomonadidae</taxon>
        <taxon>Trichomonas</taxon>
    </lineage>
</organism>
<dbReference type="SMR" id="A2FQI5"/>
<dbReference type="Gene3D" id="1.25.10.10">
    <property type="entry name" value="Leucine-rich Repeat Variant"/>
    <property type="match status" value="1"/>
</dbReference>
<dbReference type="KEGG" id="tva:4750560"/>
<dbReference type="EMBL" id="DS113944">
    <property type="protein sequence ID" value="EAX92846.1"/>
    <property type="molecule type" value="Genomic_DNA"/>
</dbReference>
<evidence type="ECO:0000313" key="1">
    <source>
        <dbReference type="EMBL" id="EAX92846.1"/>
    </source>
</evidence>
<dbReference type="InterPro" id="IPR011989">
    <property type="entry name" value="ARM-like"/>
</dbReference>
<evidence type="ECO:0000313" key="2">
    <source>
        <dbReference type="Proteomes" id="UP000001542"/>
    </source>
</evidence>
<dbReference type="VEuPathDB" id="TrichDB:TVAG_363240"/>
<sequence>MNDNQDDQSFADFVKDIENYKNVAIENSTSEETYISIIAQLEQGIDVLENLKALHEHIKHHKPSNFIIQNYNLIDNLINIASESDDIYQVVCMILTFLTSLDYENIDTNTLIDFIFYHLEPNSPYINYSLYCFYNLEMSPYTSEPIHQNVDFSRFFSLTSLDENTDETTISLILQILQGHINQDSDVSFVQAVLELAVQYLYTNRSYLQETALPLIHLIIYLFPDTMTTIYDQKLRETLLLNLYDLNPVILRTSVDILAHLYKIGFRFEATKEEVGNFLSLFYHSNIGIVNSVMSFTLKMLVDSDFIMDMLFVYKCFDEFQEIIEHGSFDHRMYITMFMAEILINTGDKYFRRLIKEKRFIFVFSMLSFENPAVTNYIIPVLDRVFNEFSLSGKLDEIMEIFYENDGQEFVEEYFETFSNDEAKIEEMNSFLLRYSINISE</sequence>
<dbReference type="AlphaFoldDB" id="A2FQI5"/>
<dbReference type="Proteomes" id="UP000001542">
    <property type="component" value="Unassembled WGS sequence"/>
</dbReference>
<gene>
    <name evidence="1" type="ORF">TVAG_363240</name>
</gene>
<dbReference type="InterPro" id="IPR016024">
    <property type="entry name" value="ARM-type_fold"/>
</dbReference>
<reference evidence="1" key="2">
    <citation type="journal article" date="2007" name="Science">
        <title>Draft genome sequence of the sexually transmitted pathogen Trichomonas vaginalis.</title>
        <authorList>
            <person name="Carlton J.M."/>
            <person name="Hirt R.P."/>
            <person name="Silva J.C."/>
            <person name="Delcher A.L."/>
            <person name="Schatz M."/>
            <person name="Zhao Q."/>
            <person name="Wortman J.R."/>
            <person name="Bidwell S.L."/>
            <person name="Alsmark U.C.M."/>
            <person name="Besteiro S."/>
            <person name="Sicheritz-Ponten T."/>
            <person name="Noel C.J."/>
            <person name="Dacks J.B."/>
            <person name="Foster P.G."/>
            <person name="Simillion C."/>
            <person name="Van de Peer Y."/>
            <person name="Miranda-Saavedra D."/>
            <person name="Barton G.J."/>
            <person name="Westrop G.D."/>
            <person name="Mueller S."/>
            <person name="Dessi D."/>
            <person name="Fiori P.L."/>
            <person name="Ren Q."/>
            <person name="Paulsen I."/>
            <person name="Zhang H."/>
            <person name="Bastida-Corcuera F.D."/>
            <person name="Simoes-Barbosa A."/>
            <person name="Brown M.T."/>
            <person name="Hayes R.D."/>
            <person name="Mukherjee M."/>
            <person name="Okumura C.Y."/>
            <person name="Schneider R."/>
            <person name="Smith A.J."/>
            <person name="Vanacova S."/>
            <person name="Villalvazo M."/>
            <person name="Haas B.J."/>
            <person name="Pertea M."/>
            <person name="Feldblyum T.V."/>
            <person name="Utterback T.R."/>
            <person name="Shu C.L."/>
            <person name="Osoegawa K."/>
            <person name="de Jong P.J."/>
            <person name="Hrdy I."/>
            <person name="Horvathova L."/>
            <person name="Zubacova Z."/>
            <person name="Dolezal P."/>
            <person name="Malik S.B."/>
            <person name="Logsdon J.M. Jr."/>
            <person name="Henze K."/>
            <person name="Gupta A."/>
            <person name="Wang C.C."/>
            <person name="Dunne R.L."/>
            <person name="Upcroft J.A."/>
            <person name="Upcroft P."/>
            <person name="White O."/>
            <person name="Salzberg S.L."/>
            <person name="Tang P."/>
            <person name="Chiu C.-H."/>
            <person name="Lee Y.-S."/>
            <person name="Embley T.M."/>
            <person name="Coombs G.H."/>
            <person name="Mottram J.C."/>
            <person name="Tachezy J."/>
            <person name="Fraser-Liggett C.M."/>
            <person name="Johnson P.J."/>
        </authorList>
    </citation>
    <scope>NUCLEOTIDE SEQUENCE [LARGE SCALE GENOMIC DNA]</scope>
    <source>
        <strain evidence="1">G3</strain>
    </source>
</reference>
<protein>
    <submittedName>
        <fullName evidence="1">Uncharacterized protein</fullName>
    </submittedName>
</protein>
<dbReference type="VEuPathDB" id="TrichDB:TVAGG3_0843130"/>
<proteinExistence type="predicted"/>
<dbReference type="RefSeq" id="XP_001305776.1">
    <property type="nucleotide sequence ID" value="XM_001305775.1"/>
</dbReference>
<name>A2FQI5_TRIV3</name>
<reference evidence="1" key="1">
    <citation type="submission" date="2006-10" db="EMBL/GenBank/DDBJ databases">
        <authorList>
            <person name="Amadeo P."/>
            <person name="Zhao Q."/>
            <person name="Wortman J."/>
            <person name="Fraser-Liggett C."/>
            <person name="Carlton J."/>
        </authorList>
    </citation>
    <scope>NUCLEOTIDE SEQUENCE</scope>
    <source>
        <strain evidence="1">G3</strain>
    </source>
</reference>
<dbReference type="InParanoid" id="A2FQI5"/>